<comment type="caution">
    <text evidence="1">The sequence shown here is derived from an EMBL/GenBank/DDBJ whole genome shotgun (WGS) entry which is preliminary data.</text>
</comment>
<evidence type="ECO:0000313" key="1">
    <source>
        <dbReference type="EMBL" id="KUG16895.1"/>
    </source>
</evidence>
<accession>A0A0W8F7S5</accession>
<reference evidence="1" key="1">
    <citation type="journal article" date="2015" name="Proc. Natl. Acad. Sci. U.S.A.">
        <title>Networks of energetic and metabolic interactions define dynamics in microbial communities.</title>
        <authorList>
            <person name="Embree M."/>
            <person name="Liu J.K."/>
            <person name="Al-Bassam M.M."/>
            <person name="Zengler K."/>
        </authorList>
    </citation>
    <scope>NUCLEOTIDE SEQUENCE</scope>
</reference>
<sequence>MQLKLKPKAPAAAAPAAAPAAAGAAAPAISMSGSAGGIKLILKDAKISIDKVVLAK</sequence>
<protein>
    <submittedName>
        <fullName evidence="1">Uncharacterized protein</fullName>
    </submittedName>
</protein>
<dbReference type="EMBL" id="LNQE01001474">
    <property type="protein sequence ID" value="KUG16895.1"/>
    <property type="molecule type" value="Genomic_DNA"/>
</dbReference>
<organism evidence="1">
    <name type="scientific">hydrocarbon metagenome</name>
    <dbReference type="NCBI Taxonomy" id="938273"/>
    <lineage>
        <taxon>unclassified sequences</taxon>
        <taxon>metagenomes</taxon>
        <taxon>ecological metagenomes</taxon>
    </lineage>
</organism>
<proteinExistence type="predicted"/>
<name>A0A0W8F7S5_9ZZZZ</name>
<dbReference type="AlphaFoldDB" id="A0A0W8F7S5"/>
<gene>
    <name evidence="1" type="ORF">ASZ90_013404</name>
</gene>